<reference evidence="2 3" key="1">
    <citation type="journal article" date="2015" name="Sci. Rep.">
        <title>The genome of Leishmania panamensis: insights into genomics of the L. (Viannia) subgenus.</title>
        <authorList>
            <person name="Llanes A."/>
            <person name="Restrepo C.M."/>
            <person name="Vecchio G.D."/>
            <person name="Anguizola F.J."/>
            <person name="Lleonart R."/>
        </authorList>
    </citation>
    <scope>NUCLEOTIDE SEQUENCE [LARGE SCALE GENOMIC DNA]</scope>
    <source>
        <strain evidence="2 3">MHOM/PA/94/PSC-1</strain>
    </source>
</reference>
<gene>
    <name evidence="2" type="ORF">LPMP_312270</name>
</gene>
<keyword evidence="3" id="KW-1185">Reference proteome</keyword>
<dbReference type="AlphaFoldDB" id="A0A088RXU1"/>
<evidence type="ECO:0000256" key="1">
    <source>
        <dbReference type="SAM" id="MobiDB-lite"/>
    </source>
</evidence>
<dbReference type="RefSeq" id="XP_010701614.1">
    <property type="nucleotide sequence ID" value="XM_010703312.1"/>
</dbReference>
<protein>
    <submittedName>
        <fullName evidence="2">Uncharacterized protein</fullName>
    </submittedName>
</protein>
<dbReference type="GeneID" id="22577653"/>
<dbReference type="KEGG" id="lpan:LPMP_312270"/>
<dbReference type="Proteomes" id="UP000063063">
    <property type="component" value="Chromosome 31"/>
</dbReference>
<feature type="region of interest" description="Disordered" evidence="1">
    <location>
        <begin position="1"/>
        <end position="29"/>
    </location>
</feature>
<organism evidence="2 3">
    <name type="scientific">Leishmania panamensis</name>
    <dbReference type="NCBI Taxonomy" id="5679"/>
    <lineage>
        <taxon>Eukaryota</taxon>
        <taxon>Discoba</taxon>
        <taxon>Euglenozoa</taxon>
        <taxon>Kinetoplastea</taxon>
        <taxon>Metakinetoplastina</taxon>
        <taxon>Trypanosomatida</taxon>
        <taxon>Trypanosomatidae</taxon>
        <taxon>Leishmaniinae</taxon>
        <taxon>Leishmania</taxon>
        <taxon>Leishmania guyanensis species complex</taxon>
    </lineage>
</organism>
<name>A0A088RXU1_LEIPA</name>
<proteinExistence type="predicted"/>
<dbReference type="OrthoDB" id="262737at2759"/>
<feature type="compositionally biased region" description="Low complexity" evidence="1">
    <location>
        <begin position="157"/>
        <end position="179"/>
    </location>
</feature>
<dbReference type="EMBL" id="CP009400">
    <property type="protein sequence ID" value="AIO00814.1"/>
    <property type="molecule type" value="Genomic_DNA"/>
</dbReference>
<sequence>METESSPSNTTPAYTTPTQPTPTHPMPTHQVPTQIAVLKQGTYERGRWSTRVLTLDSEAGTVAVSRKNNPQHILHRALNVQSVQMWPHYNRYAIEHHFNSLKAKMVLCITGKEVSLTDSNASVGNYVRNKVGILLSASIAAETNFWTAASLKQGSPKYSSGQKNSSTSSAKSAPKPISVDTSTTTWFISFTSIESYEMAVMILMHYKNEDGSRRKLFSNNVVADLARVKRASATKGERLNSEPTIEAI</sequence>
<dbReference type="eggNOG" id="ENOG502SN3E">
    <property type="taxonomic scope" value="Eukaryota"/>
</dbReference>
<evidence type="ECO:0000313" key="3">
    <source>
        <dbReference type="Proteomes" id="UP000063063"/>
    </source>
</evidence>
<evidence type="ECO:0000313" key="2">
    <source>
        <dbReference type="EMBL" id="AIO00814.1"/>
    </source>
</evidence>
<accession>A0A088RXU1</accession>
<feature type="region of interest" description="Disordered" evidence="1">
    <location>
        <begin position="153"/>
        <end position="179"/>
    </location>
</feature>
<dbReference type="VEuPathDB" id="TriTrypDB:LPAL13_310030000"/>
<dbReference type="VEuPathDB" id="TriTrypDB:LPMP_312270"/>